<comment type="function">
    <text evidence="2 14">Cell wall formation.</text>
</comment>
<evidence type="ECO:0000259" key="18">
    <source>
        <dbReference type="PROSITE" id="PS50975"/>
    </source>
</evidence>
<comment type="similarity">
    <text evidence="4 14">Belongs to the D-alanine--D-alanine ligase family.</text>
</comment>
<gene>
    <name evidence="14" type="primary">ddl</name>
    <name evidence="19" type="ORF">SAMN02745775_102502</name>
</gene>
<keyword evidence="16" id="KW-0460">Magnesium</keyword>
<dbReference type="Pfam" id="PF01820">
    <property type="entry name" value="Dala_Dala_lig_N"/>
    <property type="match status" value="1"/>
</dbReference>
<evidence type="ECO:0000256" key="5">
    <source>
        <dbReference type="ARBA" id="ARBA00012216"/>
    </source>
</evidence>
<evidence type="ECO:0000313" key="20">
    <source>
        <dbReference type="Proteomes" id="UP000199473"/>
    </source>
</evidence>
<dbReference type="NCBIfam" id="TIGR01205">
    <property type="entry name" value="D_ala_D_alaTIGR"/>
    <property type="match status" value="1"/>
</dbReference>
<dbReference type="InterPro" id="IPR016185">
    <property type="entry name" value="PreATP-grasp_dom_sf"/>
</dbReference>
<organism evidence="19 20">
    <name type="scientific">Falsiroseomonas stagni DSM 19981</name>
    <dbReference type="NCBI Taxonomy" id="1123062"/>
    <lineage>
        <taxon>Bacteria</taxon>
        <taxon>Pseudomonadati</taxon>
        <taxon>Pseudomonadota</taxon>
        <taxon>Alphaproteobacteria</taxon>
        <taxon>Acetobacterales</taxon>
        <taxon>Roseomonadaceae</taxon>
        <taxon>Falsiroseomonas</taxon>
    </lineage>
</organism>
<keyword evidence="16" id="KW-0464">Manganese</keyword>
<evidence type="ECO:0000313" key="19">
    <source>
        <dbReference type="EMBL" id="SFK43194.1"/>
    </source>
</evidence>
<dbReference type="STRING" id="1123062.SAMN02745775_102502"/>
<feature type="binding site" evidence="16">
    <location>
        <position position="268"/>
    </location>
    <ligand>
        <name>Mg(2+)</name>
        <dbReference type="ChEBI" id="CHEBI:18420"/>
        <label>2</label>
    </ligand>
</feature>
<evidence type="ECO:0000256" key="10">
    <source>
        <dbReference type="ARBA" id="ARBA00022960"/>
    </source>
</evidence>
<evidence type="ECO:0000256" key="11">
    <source>
        <dbReference type="ARBA" id="ARBA00022984"/>
    </source>
</evidence>
<comment type="catalytic activity">
    <reaction evidence="13 14">
        <text>2 D-alanine + ATP = D-alanyl-D-alanine + ADP + phosphate + H(+)</text>
        <dbReference type="Rhea" id="RHEA:11224"/>
        <dbReference type="ChEBI" id="CHEBI:15378"/>
        <dbReference type="ChEBI" id="CHEBI:30616"/>
        <dbReference type="ChEBI" id="CHEBI:43474"/>
        <dbReference type="ChEBI" id="CHEBI:57416"/>
        <dbReference type="ChEBI" id="CHEBI:57822"/>
        <dbReference type="ChEBI" id="CHEBI:456216"/>
        <dbReference type="EC" id="6.3.2.4"/>
    </reaction>
</comment>
<dbReference type="GO" id="GO:0009252">
    <property type="term" value="P:peptidoglycan biosynthetic process"/>
    <property type="evidence" value="ECO:0007669"/>
    <property type="project" value="UniProtKB-UniRule"/>
</dbReference>
<dbReference type="InterPro" id="IPR011761">
    <property type="entry name" value="ATP-grasp"/>
</dbReference>
<evidence type="ECO:0000256" key="4">
    <source>
        <dbReference type="ARBA" id="ARBA00010871"/>
    </source>
</evidence>
<evidence type="ECO:0000256" key="17">
    <source>
        <dbReference type="PROSITE-ProRule" id="PRU00409"/>
    </source>
</evidence>
<proteinExistence type="inferred from homology"/>
<dbReference type="EMBL" id="FOSQ01000002">
    <property type="protein sequence ID" value="SFK43194.1"/>
    <property type="molecule type" value="Genomic_DNA"/>
</dbReference>
<feature type="binding site" evidence="16">
    <location>
        <position position="251"/>
    </location>
    <ligand>
        <name>Mg(2+)</name>
        <dbReference type="ChEBI" id="CHEBI:18420"/>
        <label>1</label>
    </ligand>
</feature>
<comment type="cofactor">
    <cofactor evidence="1">
        <name>Mn(2+)</name>
        <dbReference type="ChEBI" id="CHEBI:29035"/>
    </cofactor>
</comment>
<dbReference type="Proteomes" id="UP000199473">
    <property type="component" value="Unassembled WGS sequence"/>
</dbReference>
<keyword evidence="20" id="KW-1185">Reference proteome</keyword>
<accession>A0A1I3ZGE9</accession>
<evidence type="ECO:0000256" key="16">
    <source>
        <dbReference type="PIRSR" id="PIRSR039102-3"/>
    </source>
</evidence>
<evidence type="ECO:0000256" key="12">
    <source>
        <dbReference type="ARBA" id="ARBA00023316"/>
    </source>
</evidence>
<feature type="active site" evidence="15">
    <location>
        <position position="15"/>
    </location>
</feature>
<evidence type="ECO:0000256" key="15">
    <source>
        <dbReference type="PIRSR" id="PIRSR039102-1"/>
    </source>
</evidence>
<dbReference type="OrthoDB" id="9813261at2"/>
<dbReference type="NCBIfam" id="NF002378">
    <property type="entry name" value="PRK01372.1"/>
    <property type="match status" value="1"/>
</dbReference>
<sequence length="307" mass="32790">MTMHVAVLHGGVSAEREVSLATGAQVVGALRAAGFTVTPIEVGPDLGAVIAALQAAKPDVVFNALHGRFGEDGCIQGVLDWMGLPYTHSGVRASSLAMDKAASKAAFAAAGLPVPPGRIVTPEELEAEDPLPRPYVVKPVNEGSSVGVEILREGDNRRADIARRWKFDRRIMVEAFIPGRELTVAVMGDRTLEVTEIATGHVFYDYEAKYADGGSHHTLPAPVHPATRAKAMDIALRAHQALGCRGVSRADLRYDDTAGEPGQLYLLEVNTQPGMTRTSLVPEQAAHVGIPFPDLCAWMVREARHGP</sequence>
<dbReference type="Gene3D" id="3.30.470.20">
    <property type="entry name" value="ATP-grasp fold, B domain"/>
    <property type="match status" value="1"/>
</dbReference>
<dbReference type="GO" id="GO:0046872">
    <property type="term" value="F:metal ion binding"/>
    <property type="evidence" value="ECO:0007669"/>
    <property type="project" value="UniProtKB-KW"/>
</dbReference>
<dbReference type="InterPro" id="IPR013815">
    <property type="entry name" value="ATP_grasp_subdomain_1"/>
</dbReference>
<reference evidence="19 20" key="1">
    <citation type="submission" date="2016-10" db="EMBL/GenBank/DDBJ databases">
        <authorList>
            <person name="de Groot N.N."/>
        </authorList>
    </citation>
    <scope>NUCLEOTIDE SEQUENCE [LARGE SCALE GENOMIC DNA]</scope>
    <source>
        <strain evidence="19 20">DSM 19981</strain>
    </source>
</reference>
<dbReference type="Gene3D" id="3.40.50.20">
    <property type="match status" value="1"/>
</dbReference>
<dbReference type="PROSITE" id="PS00844">
    <property type="entry name" value="DALA_DALA_LIGASE_2"/>
    <property type="match status" value="1"/>
</dbReference>
<dbReference type="InterPro" id="IPR011095">
    <property type="entry name" value="Dala_Dala_lig_C"/>
</dbReference>
<dbReference type="GO" id="GO:0008716">
    <property type="term" value="F:D-alanine-D-alanine ligase activity"/>
    <property type="evidence" value="ECO:0007669"/>
    <property type="project" value="UniProtKB-UniRule"/>
</dbReference>
<comment type="pathway">
    <text evidence="14">Cell wall biogenesis; peptidoglycan biosynthesis.</text>
</comment>
<dbReference type="Gene3D" id="3.30.1490.20">
    <property type="entry name" value="ATP-grasp fold, A domain"/>
    <property type="match status" value="1"/>
</dbReference>
<keyword evidence="11 14" id="KW-0573">Peptidoglycan synthesis</keyword>
<feature type="active site" evidence="15">
    <location>
        <position position="279"/>
    </location>
</feature>
<keyword evidence="12 14" id="KW-0961">Cell wall biogenesis/degradation</keyword>
<feature type="binding site" evidence="16">
    <location>
        <position position="268"/>
    </location>
    <ligand>
        <name>Mg(2+)</name>
        <dbReference type="ChEBI" id="CHEBI:18420"/>
        <label>1</label>
    </ligand>
</feature>
<evidence type="ECO:0000256" key="3">
    <source>
        <dbReference type="ARBA" id="ARBA00004496"/>
    </source>
</evidence>
<dbReference type="HAMAP" id="MF_00047">
    <property type="entry name" value="Dala_Dala_lig"/>
    <property type="match status" value="1"/>
</dbReference>
<protein>
    <recommendedName>
        <fullName evidence="5 14">D-alanine--D-alanine ligase</fullName>
        <ecNumber evidence="5 14">6.3.2.4</ecNumber>
    </recommendedName>
    <alternativeName>
        <fullName evidence="14">D-Ala-D-Ala ligase</fullName>
    </alternativeName>
    <alternativeName>
        <fullName evidence="14">D-alanylalanine synthetase</fullName>
    </alternativeName>
</protein>
<dbReference type="UniPathway" id="UPA00219"/>
<evidence type="ECO:0000256" key="14">
    <source>
        <dbReference type="HAMAP-Rule" id="MF_00047"/>
    </source>
</evidence>
<dbReference type="InterPro" id="IPR011127">
    <property type="entry name" value="Dala_Dala_lig_N"/>
</dbReference>
<evidence type="ECO:0000256" key="2">
    <source>
        <dbReference type="ARBA" id="ARBA00003921"/>
    </source>
</evidence>
<evidence type="ECO:0000256" key="7">
    <source>
        <dbReference type="ARBA" id="ARBA00022598"/>
    </source>
</evidence>
<evidence type="ECO:0000256" key="9">
    <source>
        <dbReference type="ARBA" id="ARBA00022840"/>
    </source>
</evidence>
<dbReference type="GO" id="GO:0005737">
    <property type="term" value="C:cytoplasm"/>
    <property type="evidence" value="ECO:0007669"/>
    <property type="project" value="UniProtKB-SubCell"/>
</dbReference>
<comment type="subcellular location">
    <subcellularLocation>
        <location evidence="3 14">Cytoplasm</location>
    </subcellularLocation>
</comment>
<name>A0A1I3ZGE9_9PROT</name>
<dbReference type="SUPFAM" id="SSF52440">
    <property type="entry name" value="PreATP-grasp domain"/>
    <property type="match status" value="1"/>
</dbReference>
<evidence type="ECO:0000256" key="1">
    <source>
        <dbReference type="ARBA" id="ARBA00001936"/>
    </source>
</evidence>
<dbReference type="SUPFAM" id="SSF56059">
    <property type="entry name" value="Glutathione synthetase ATP-binding domain-like"/>
    <property type="match status" value="1"/>
</dbReference>
<feature type="domain" description="ATP-grasp" evidence="18">
    <location>
        <begin position="104"/>
        <end position="301"/>
    </location>
</feature>
<dbReference type="PANTHER" id="PTHR23132">
    <property type="entry name" value="D-ALANINE--D-ALANINE LIGASE"/>
    <property type="match status" value="1"/>
</dbReference>
<evidence type="ECO:0000256" key="6">
    <source>
        <dbReference type="ARBA" id="ARBA00022490"/>
    </source>
</evidence>
<dbReference type="EC" id="6.3.2.4" evidence="5 14"/>
<dbReference type="PROSITE" id="PS00843">
    <property type="entry name" value="DALA_DALA_LIGASE_1"/>
    <property type="match status" value="1"/>
</dbReference>
<feature type="active site" evidence="15">
    <location>
        <position position="144"/>
    </location>
</feature>
<keyword evidence="8 17" id="KW-0547">Nucleotide-binding</keyword>
<dbReference type="InterPro" id="IPR005905">
    <property type="entry name" value="D_ala_D_ala"/>
</dbReference>
<dbReference type="PANTHER" id="PTHR23132:SF23">
    <property type="entry name" value="D-ALANINE--D-ALANINE LIGASE B"/>
    <property type="match status" value="1"/>
</dbReference>
<dbReference type="GO" id="GO:0005524">
    <property type="term" value="F:ATP binding"/>
    <property type="evidence" value="ECO:0007669"/>
    <property type="project" value="UniProtKB-UniRule"/>
</dbReference>
<feature type="binding site" evidence="16">
    <location>
        <position position="270"/>
    </location>
    <ligand>
        <name>Mg(2+)</name>
        <dbReference type="ChEBI" id="CHEBI:18420"/>
        <label>2</label>
    </ligand>
</feature>
<dbReference type="AlphaFoldDB" id="A0A1I3ZGE9"/>
<evidence type="ECO:0000256" key="8">
    <source>
        <dbReference type="ARBA" id="ARBA00022741"/>
    </source>
</evidence>
<dbReference type="Pfam" id="PF07478">
    <property type="entry name" value="Dala_Dala_lig_C"/>
    <property type="match status" value="1"/>
</dbReference>
<comment type="cofactor">
    <cofactor evidence="16">
        <name>Mg(2+)</name>
        <dbReference type="ChEBI" id="CHEBI:18420"/>
    </cofactor>
    <cofactor evidence="16">
        <name>Mn(2+)</name>
        <dbReference type="ChEBI" id="CHEBI:29035"/>
    </cofactor>
    <text evidence="16">Binds 2 magnesium or manganese ions per subunit.</text>
</comment>
<keyword evidence="7 14" id="KW-0436">Ligase</keyword>
<keyword evidence="6 14" id="KW-0963">Cytoplasm</keyword>
<keyword evidence="9 17" id="KW-0067">ATP-binding</keyword>
<dbReference type="InterPro" id="IPR000291">
    <property type="entry name" value="D-Ala_lig_Van_CS"/>
</dbReference>
<evidence type="ECO:0000256" key="13">
    <source>
        <dbReference type="ARBA" id="ARBA00047614"/>
    </source>
</evidence>
<keyword evidence="16" id="KW-0479">Metal-binding</keyword>
<dbReference type="GO" id="GO:0071555">
    <property type="term" value="P:cell wall organization"/>
    <property type="evidence" value="ECO:0007669"/>
    <property type="project" value="UniProtKB-KW"/>
</dbReference>
<keyword evidence="10 14" id="KW-0133">Cell shape</keyword>
<dbReference type="PIRSF" id="PIRSF039102">
    <property type="entry name" value="Ddl/VanB"/>
    <property type="match status" value="1"/>
</dbReference>
<dbReference type="PROSITE" id="PS50975">
    <property type="entry name" value="ATP_GRASP"/>
    <property type="match status" value="1"/>
</dbReference>
<dbReference type="GO" id="GO:0008360">
    <property type="term" value="P:regulation of cell shape"/>
    <property type="evidence" value="ECO:0007669"/>
    <property type="project" value="UniProtKB-KW"/>
</dbReference>